<reference evidence="3" key="1">
    <citation type="journal article" date="2014" name="Int. J. Syst. Evol. Microbiol.">
        <title>Complete genome sequence of Corynebacterium casei LMG S-19264T (=DSM 44701T), isolated from a smear-ripened cheese.</title>
        <authorList>
            <consortium name="US DOE Joint Genome Institute (JGI-PGF)"/>
            <person name="Walter F."/>
            <person name="Albersmeier A."/>
            <person name="Kalinowski J."/>
            <person name="Ruckert C."/>
        </authorList>
    </citation>
    <scope>NUCLEOTIDE SEQUENCE</scope>
    <source>
        <strain evidence="3">JCM 4122</strain>
    </source>
</reference>
<dbReference type="Pfam" id="PF00578">
    <property type="entry name" value="AhpC-TSA"/>
    <property type="match status" value="1"/>
</dbReference>
<feature type="domain" description="Alkyl hydroperoxide reductase subunit C/ Thiol specific antioxidant" evidence="2">
    <location>
        <begin position="21"/>
        <end position="105"/>
    </location>
</feature>
<name>A0A919ES66_STRFL</name>
<evidence type="ECO:0000313" key="4">
    <source>
        <dbReference type="Proteomes" id="UP000632849"/>
    </source>
</evidence>
<evidence type="ECO:0000256" key="1">
    <source>
        <dbReference type="SAM" id="MobiDB-lite"/>
    </source>
</evidence>
<protein>
    <recommendedName>
        <fullName evidence="2">Alkyl hydroperoxide reductase subunit C/ Thiol specific antioxidant domain-containing protein</fullName>
    </recommendedName>
</protein>
<proteinExistence type="predicted"/>
<evidence type="ECO:0000259" key="2">
    <source>
        <dbReference type="Pfam" id="PF00578"/>
    </source>
</evidence>
<dbReference type="Proteomes" id="UP000632849">
    <property type="component" value="Unassembled WGS sequence"/>
</dbReference>
<sequence length="133" mass="13616">MATTSSPSAARSCAGSQAAPTPTTAGSTAQLCPHSDGSDQLRSAGATAWGISPQGLDRHEKCARNRRPGMPLLPDEERAVATSFGNSAPLIGLRRSVFIINGCGRLHRKHVTAVGATSLPTVTPSTRLAGLTG</sequence>
<evidence type="ECO:0000313" key="3">
    <source>
        <dbReference type="EMBL" id="GHG23931.1"/>
    </source>
</evidence>
<dbReference type="GO" id="GO:0016491">
    <property type="term" value="F:oxidoreductase activity"/>
    <property type="evidence" value="ECO:0007669"/>
    <property type="project" value="InterPro"/>
</dbReference>
<dbReference type="AlphaFoldDB" id="A0A919ES66"/>
<feature type="compositionally biased region" description="Low complexity" evidence="1">
    <location>
        <begin position="14"/>
        <end position="30"/>
    </location>
</feature>
<dbReference type="EMBL" id="BNBE01000004">
    <property type="protein sequence ID" value="GHG23931.1"/>
    <property type="molecule type" value="Genomic_DNA"/>
</dbReference>
<comment type="caution">
    <text evidence="3">The sequence shown here is derived from an EMBL/GenBank/DDBJ whole genome shotgun (WGS) entry which is preliminary data.</text>
</comment>
<accession>A0A919ES66</accession>
<dbReference type="SUPFAM" id="SSF52833">
    <property type="entry name" value="Thioredoxin-like"/>
    <property type="match status" value="1"/>
</dbReference>
<reference evidence="3" key="2">
    <citation type="submission" date="2020-09" db="EMBL/GenBank/DDBJ databases">
        <authorList>
            <person name="Sun Q."/>
            <person name="Ohkuma M."/>
        </authorList>
    </citation>
    <scope>NUCLEOTIDE SEQUENCE</scope>
    <source>
        <strain evidence="3">JCM 4122</strain>
    </source>
</reference>
<dbReference type="InterPro" id="IPR000866">
    <property type="entry name" value="AhpC/TSA"/>
</dbReference>
<feature type="region of interest" description="Disordered" evidence="1">
    <location>
        <begin position="1"/>
        <end position="72"/>
    </location>
</feature>
<dbReference type="RefSeq" id="WP_190044318.1">
    <property type="nucleotide sequence ID" value="NZ_BNBE01000004.1"/>
</dbReference>
<dbReference type="GO" id="GO:0016209">
    <property type="term" value="F:antioxidant activity"/>
    <property type="evidence" value="ECO:0007669"/>
    <property type="project" value="InterPro"/>
</dbReference>
<keyword evidence="4" id="KW-1185">Reference proteome</keyword>
<dbReference type="InterPro" id="IPR036249">
    <property type="entry name" value="Thioredoxin-like_sf"/>
</dbReference>
<dbReference type="Gene3D" id="3.40.30.10">
    <property type="entry name" value="Glutaredoxin"/>
    <property type="match status" value="1"/>
</dbReference>
<gene>
    <name evidence="3" type="ORF">GCM10017667_69300</name>
</gene>
<organism evidence="3 4">
    <name type="scientific">Streptomyces filamentosus</name>
    <name type="common">Streptomyces roseosporus</name>
    <dbReference type="NCBI Taxonomy" id="67294"/>
    <lineage>
        <taxon>Bacteria</taxon>
        <taxon>Bacillati</taxon>
        <taxon>Actinomycetota</taxon>
        <taxon>Actinomycetes</taxon>
        <taxon>Kitasatosporales</taxon>
        <taxon>Streptomycetaceae</taxon>
        <taxon>Streptomyces</taxon>
    </lineage>
</organism>